<keyword evidence="9" id="KW-1185">Reference proteome</keyword>
<dbReference type="GO" id="GO:0015031">
    <property type="term" value="P:protein transport"/>
    <property type="evidence" value="ECO:0007669"/>
    <property type="project" value="UniProtKB-KW"/>
</dbReference>
<evidence type="ECO:0000256" key="4">
    <source>
        <dbReference type="ARBA" id="ARBA00022927"/>
    </source>
</evidence>
<feature type="domain" description="Sec39" evidence="7">
    <location>
        <begin position="16"/>
        <end position="813"/>
    </location>
</feature>
<evidence type="ECO:0000256" key="1">
    <source>
        <dbReference type="ARBA" id="ARBA00004240"/>
    </source>
</evidence>
<keyword evidence="3" id="KW-0256">Endoplasmic reticulum</keyword>
<dbReference type="GO" id="GO:0006890">
    <property type="term" value="P:retrograde vesicle-mediated transport, Golgi to endoplasmic reticulum"/>
    <property type="evidence" value="ECO:0007669"/>
    <property type="project" value="InterPro"/>
</dbReference>
<dbReference type="PANTHER" id="PTHR40787:SF3">
    <property type="entry name" value="PROTEIN TRANSPORT PROTEIN SEC39"/>
    <property type="match status" value="1"/>
</dbReference>
<dbReference type="Proteomes" id="UP000002668">
    <property type="component" value="Genome"/>
</dbReference>
<keyword evidence="2" id="KW-0813">Transport</keyword>
<keyword evidence="4" id="KW-0653">Protein transport</keyword>
<protein>
    <recommendedName>
        <fullName evidence="7">Sec39 domain-containing protein</fullName>
    </recommendedName>
</protein>
<dbReference type="Pfam" id="PF08314">
    <property type="entry name" value="Sec39"/>
    <property type="match status" value="1"/>
</dbReference>
<dbReference type="InParanoid" id="E5AA70"/>
<evidence type="ECO:0000259" key="7">
    <source>
        <dbReference type="Pfam" id="PF08314"/>
    </source>
</evidence>
<feature type="coiled-coil region" evidence="5">
    <location>
        <begin position="1148"/>
        <end position="1223"/>
    </location>
</feature>
<dbReference type="GO" id="GO:0005783">
    <property type="term" value="C:endoplasmic reticulum"/>
    <property type="evidence" value="ECO:0007669"/>
    <property type="project" value="UniProtKB-SubCell"/>
</dbReference>
<comment type="subcellular location">
    <subcellularLocation>
        <location evidence="1">Endoplasmic reticulum</location>
    </subcellularLocation>
</comment>
<dbReference type="EMBL" id="FP929138">
    <property type="protein sequence ID" value="CBY00561.1"/>
    <property type="molecule type" value="Genomic_DNA"/>
</dbReference>
<dbReference type="OrthoDB" id="3434013at2759"/>
<evidence type="ECO:0000313" key="9">
    <source>
        <dbReference type="Proteomes" id="UP000002668"/>
    </source>
</evidence>
<accession>E5AA70</accession>
<feature type="region of interest" description="Disordered" evidence="6">
    <location>
        <begin position="869"/>
        <end position="908"/>
    </location>
</feature>
<keyword evidence="5" id="KW-0175">Coiled coil</keyword>
<dbReference type="PANTHER" id="PTHR40787">
    <property type="entry name" value="SECRETED PROTEIN"/>
    <property type="match status" value="1"/>
</dbReference>
<organism evidence="9">
    <name type="scientific">Leptosphaeria maculans (strain JN3 / isolate v23.1.3 / race Av1-4-5-6-7-8)</name>
    <name type="common">Blackleg fungus</name>
    <name type="synonym">Phoma lingam</name>
    <dbReference type="NCBI Taxonomy" id="985895"/>
    <lineage>
        <taxon>Eukaryota</taxon>
        <taxon>Fungi</taxon>
        <taxon>Dikarya</taxon>
        <taxon>Ascomycota</taxon>
        <taxon>Pezizomycotina</taxon>
        <taxon>Dothideomycetes</taxon>
        <taxon>Pleosporomycetidae</taxon>
        <taxon>Pleosporales</taxon>
        <taxon>Pleosporineae</taxon>
        <taxon>Leptosphaeriaceae</taxon>
        <taxon>Plenodomus</taxon>
        <taxon>Plenodomus lingam/Leptosphaeria maculans species complex</taxon>
    </lineage>
</organism>
<feature type="compositionally biased region" description="Low complexity" evidence="6">
    <location>
        <begin position="712"/>
        <end position="721"/>
    </location>
</feature>
<evidence type="ECO:0000256" key="3">
    <source>
        <dbReference type="ARBA" id="ARBA00022824"/>
    </source>
</evidence>
<dbReference type="VEuPathDB" id="FungiDB:LEMA_P016910.1"/>
<feature type="region of interest" description="Disordered" evidence="6">
    <location>
        <begin position="978"/>
        <end position="1011"/>
    </location>
</feature>
<dbReference type="HOGENOM" id="CLU_006056_0_0_1"/>
<name>E5AA70_LEPMJ</name>
<gene>
    <name evidence="8" type="ORF">LEMA_P016910.1</name>
</gene>
<evidence type="ECO:0000256" key="2">
    <source>
        <dbReference type="ARBA" id="ARBA00022448"/>
    </source>
</evidence>
<dbReference type="OMA" id="IGVERIC"/>
<evidence type="ECO:0000313" key="8">
    <source>
        <dbReference type="EMBL" id="CBY00561.1"/>
    </source>
</evidence>
<dbReference type="InterPro" id="IPR013244">
    <property type="entry name" value="Sec39_domain"/>
</dbReference>
<reference evidence="9" key="1">
    <citation type="journal article" date="2011" name="Nat. Commun.">
        <title>Effector diversification within compartments of the Leptosphaeria maculans genome affected by Repeat-Induced Point mutations.</title>
        <authorList>
            <person name="Rouxel T."/>
            <person name="Grandaubert J."/>
            <person name="Hane J.K."/>
            <person name="Hoede C."/>
            <person name="van de Wouw A.P."/>
            <person name="Couloux A."/>
            <person name="Dominguez V."/>
            <person name="Anthouard V."/>
            <person name="Bally P."/>
            <person name="Bourras S."/>
            <person name="Cozijnsen A.J."/>
            <person name="Ciuffetti L.M."/>
            <person name="Degrave A."/>
            <person name="Dilmaghani A."/>
            <person name="Duret L."/>
            <person name="Fudal I."/>
            <person name="Goodwin S.B."/>
            <person name="Gout L."/>
            <person name="Glaser N."/>
            <person name="Linglin J."/>
            <person name="Kema G.H.J."/>
            <person name="Lapalu N."/>
            <person name="Lawrence C.B."/>
            <person name="May K."/>
            <person name="Meyer M."/>
            <person name="Ollivier B."/>
            <person name="Poulain J."/>
            <person name="Schoch C.L."/>
            <person name="Simon A."/>
            <person name="Spatafora J.W."/>
            <person name="Stachowiak A."/>
            <person name="Turgeon B.G."/>
            <person name="Tyler B.M."/>
            <person name="Vincent D."/>
            <person name="Weissenbach J."/>
            <person name="Amselem J."/>
            <person name="Quesneville H."/>
            <person name="Oliver R.P."/>
            <person name="Wincker P."/>
            <person name="Balesdent M.-H."/>
            <person name="Howlett B.J."/>
        </authorList>
    </citation>
    <scope>NUCLEOTIDE SEQUENCE [LARGE SCALE GENOMIC DNA]</scope>
    <source>
        <strain evidence="9">JN3 / isolate v23.1.3 / race Av1-4-5-6-7-8</strain>
    </source>
</reference>
<evidence type="ECO:0000256" key="6">
    <source>
        <dbReference type="SAM" id="MobiDB-lite"/>
    </source>
</evidence>
<sequence>MASLQQLQGLSGPHCVLLAVHYATESNINALRVVTALRAAELPLELVLRILLTYLPEETDPSSYYEYLNELGTESRTPGNDPPTTLDVSAVDQLSNSRARKRRRTLELLTVAHPLYSTETELDLLSHFLIHRAHRIDTQTGLLDLVPQLIVPFLDHSEYIRAWFISTVLPLLRLSYEYYPQNTTSSLDDFARLHGNRAIDYQLANARNSSAANIQNVARDLKGVVAPWMCGANDRKRRKLTGDERRASVSQELSHEPDDWDCLFQWILHASKEHLSLVTAALSDWDGPEDMDLGGYEEGRDYVDDEQQRLLEIKYAQTILACLYLVDKDDNNTLQTAHSLLKRICELLNYDPPPDLTISPENLPTYDLKSPFLQDCTTSLLREERLLDLENTVTKPTRDSVRVLELVLFSSCVLSTLQHPLSLREVAKMSLRDDHPEQFSLLQKILHTVTSGSKKDSDQWTSIRSKLLWLWSWGSEKRDGDRFAQGILGMIERRTIEIEVLKSIIESGHYSLAVQLYVRPKFGEQPLLASDVEQVVLSSAMHHYDNSSNGNRTRGGVKRAADIVAAFTPHFSTSSRFQRMHALLAATHAISYYSLILQHGVPFQPVNIRVSPNPLSLIRKLLLQNLGSYTKLDDLISIGQNLVVAMPATIIDEDQDANQMSAEIMERKKATAARRVTGMAIEAALEEGDFETAYSYVVNRLTPIAPSPSPFPSSQKFSFGSVDSEEPEDDAEDVAWRAALRAGRYSSSNTSSWTPAGNTARPDLRRLEQRMELLSQALLLAPPRHLEEVLGVWQECEAEMMELLAQETEAEERFNDAADRKLPGAFNMETTTVQPRREVGRGAVEESPMGLFDVARGAAAAFSKTAFPLRGSTQPATESQPRQSVGGSSRVSLELSDSGSMAGHDDRVRKRDMVASAATGALATGSGALASGLGWVLGAREAGRRARPELSSHHMVKSLYALIQLLLQIYTFSTTPHNTQQQQQQQKSDTQNNMESVGEYVSPSDTMGSALTDENVADNKASMKCIESYLQQHVAQQHKFDHEIERVKIAMNVCEFILRAPIRELEANSNPNTADGTYEKLVSCKNTMTIAQETMQEDAGKLGILATELRAFMTKLCDERDHLHQKFTGAEARCRREHNLNQNNLSIIARLEGKIQDLTSMNIQTQRELSEFRSETSGTQTKRLGEVHGTHLVDRAQTFQHENARLREHMSELENDAAVIKKEFAQLITSLDTTNAGFGTIENCQDEHEQHKSATVFKPAGMAHVLFNTVRKDDEFIAYYRNCRRAYVKHHLLHEQVGGEDSSRLQKEFARVDGIRCINISYE</sequence>
<dbReference type="GeneID" id="13292224"/>
<dbReference type="eggNOG" id="ENOG502R87S">
    <property type="taxonomic scope" value="Eukaryota"/>
</dbReference>
<proteinExistence type="predicted"/>
<feature type="region of interest" description="Disordered" evidence="6">
    <location>
        <begin position="709"/>
        <end position="729"/>
    </location>
</feature>
<evidence type="ECO:0000256" key="5">
    <source>
        <dbReference type="SAM" id="Coils"/>
    </source>
</evidence>
<feature type="compositionally biased region" description="Polar residues" evidence="6">
    <location>
        <begin position="871"/>
        <end position="899"/>
    </location>
</feature>